<dbReference type="EMBL" id="VLKI01000005">
    <property type="protein sequence ID" value="TWH87381.1"/>
    <property type="molecule type" value="Genomic_DNA"/>
</dbReference>
<proteinExistence type="predicted"/>
<keyword evidence="3" id="KW-1185">Reference proteome</keyword>
<feature type="compositionally biased region" description="Basic and acidic residues" evidence="1">
    <location>
        <begin position="32"/>
        <end position="49"/>
    </location>
</feature>
<feature type="region of interest" description="Disordered" evidence="1">
    <location>
        <begin position="1"/>
        <end position="57"/>
    </location>
</feature>
<evidence type="ECO:0000313" key="2">
    <source>
        <dbReference type="EMBL" id="TWH87381.1"/>
    </source>
</evidence>
<evidence type="ECO:0000313" key="3">
    <source>
        <dbReference type="Proteomes" id="UP000318667"/>
    </source>
</evidence>
<dbReference type="RefSeq" id="WP_242020959.1">
    <property type="nucleotide sequence ID" value="NZ_CBCSDC010000002.1"/>
</dbReference>
<comment type="caution">
    <text evidence="2">The sequence shown here is derived from an EMBL/GenBank/DDBJ whole genome shotgun (WGS) entry which is preliminary data.</text>
</comment>
<sequence>MGEIAAEKTRKDEVKNRHTVIKQEQKQNVSLAKEEKNNHKGRDEPDQKEKRKKTAVENKATLLKGRLLITADRGIV</sequence>
<organism evidence="2 3">
    <name type="scientific">Cytobacillus oceanisediminis</name>
    <dbReference type="NCBI Taxonomy" id="665099"/>
    <lineage>
        <taxon>Bacteria</taxon>
        <taxon>Bacillati</taxon>
        <taxon>Bacillota</taxon>
        <taxon>Bacilli</taxon>
        <taxon>Bacillales</taxon>
        <taxon>Bacillaceae</taxon>
        <taxon>Cytobacillus</taxon>
    </lineage>
</organism>
<dbReference type="GeneID" id="65403523"/>
<feature type="compositionally biased region" description="Basic and acidic residues" evidence="1">
    <location>
        <begin position="1"/>
        <end position="25"/>
    </location>
</feature>
<evidence type="ECO:0000256" key="1">
    <source>
        <dbReference type="SAM" id="MobiDB-lite"/>
    </source>
</evidence>
<dbReference type="Proteomes" id="UP000318667">
    <property type="component" value="Unassembled WGS sequence"/>
</dbReference>
<name>A0A562JW28_9BACI</name>
<accession>A0A562JW28</accession>
<reference evidence="2 3" key="1">
    <citation type="journal article" date="2015" name="Stand. Genomic Sci.">
        <title>Genomic Encyclopedia of Bacterial and Archaeal Type Strains, Phase III: the genomes of soil and plant-associated and newly described type strains.</title>
        <authorList>
            <person name="Whitman W.B."/>
            <person name="Woyke T."/>
            <person name="Klenk H.P."/>
            <person name="Zhou Y."/>
            <person name="Lilburn T.G."/>
            <person name="Beck B.J."/>
            <person name="De Vos P."/>
            <person name="Vandamme P."/>
            <person name="Eisen J.A."/>
            <person name="Garrity G."/>
            <person name="Hugenholtz P."/>
            <person name="Kyrpides N.C."/>
        </authorList>
    </citation>
    <scope>NUCLEOTIDE SEQUENCE [LARGE SCALE GENOMIC DNA]</scope>
    <source>
        <strain evidence="2 3">CGMCC 1.10115</strain>
    </source>
</reference>
<protein>
    <submittedName>
        <fullName evidence="2">Uncharacterized protein</fullName>
    </submittedName>
</protein>
<dbReference type="AlphaFoldDB" id="A0A562JW28"/>
<gene>
    <name evidence="2" type="ORF">IQ19_02331</name>
</gene>